<evidence type="ECO:0000256" key="6">
    <source>
        <dbReference type="SAM" id="Phobius"/>
    </source>
</evidence>
<dbReference type="Pfam" id="PF04024">
    <property type="entry name" value="PspC"/>
    <property type="match status" value="1"/>
</dbReference>
<dbReference type="GO" id="GO:0005886">
    <property type="term" value="C:plasma membrane"/>
    <property type="evidence" value="ECO:0007669"/>
    <property type="project" value="UniProtKB-SubCell"/>
</dbReference>
<comment type="caution">
    <text evidence="8">The sequence shown here is derived from an EMBL/GenBank/DDBJ whole genome shotgun (WGS) entry which is preliminary data.</text>
</comment>
<dbReference type="STRING" id="908337.HMPREF9257_1318"/>
<evidence type="ECO:0000256" key="4">
    <source>
        <dbReference type="ARBA" id="ARBA00022989"/>
    </source>
</evidence>
<comment type="subcellular location">
    <subcellularLocation>
        <location evidence="1">Cell membrane</location>
        <topology evidence="1">Single-pass membrane protein</topology>
    </subcellularLocation>
</comment>
<keyword evidence="9" id="KW-1185">Reference proteome</keyword>
<gene>
    <name evidence="8" type="ORF">HMPREF9257_1318</name>
</gene>
<dbReference type="Proteomes" id="UP000005990">
    <property type="component" value="Unassembled WGS sequence"/>
</dbReference>
<dbReference type="RefSeq" id="WP_006418140.1">
    <property type="nucleotide sequence ID" value="NZ_AENN01000015.1"/>
</dbReference>
<dbReference type="EMBL" id="AENN01000015">
    <property type="protein sequence ID" value="EFR30937.1"/>
    <property type="molecule type" value="Genomic_DNA"/>
</dbReference>
<keyword evidence="2" id="KW-1003">Cell membrane</keyword>
<name>E4KP34_9LACT</name>
<evidence type="ECO:0000313" key="8">
    <source>
        <dbReference type="EMBL" id="EFR30937.1"/>
    </source>
</evidence>
<evidence type="ECO:0000259" key="7">
    <source>
        <dbReference type="Pfam" id="PF04024"/>
    </source>
</evidence>
<dbReference type="InterPro" id="IPR052027">
    <property type="entry name" value="PspC"/>
</dbReference>
<dbReference type="eggNOG" id="COG1983">
    <property type="taxonomic scope" value="Bacteria"/>
</dbReference>
<evidence type="ECO:0000313" key="9">
    <source>
        <dbReference type="Proteomes" id="UP000005990"/>
    </source>
</evidence>
<dbReference type="PANTHER" id="PTHR33885">
    <property type="entry name" value="PHAGE SHOCK PROTEIN C"/>
    <property type="match status" value="1"/>
</dbReference>
<reference evidence="8 9" key="1">
    <citation type="submission" date="2010-10" db="EMBL/GenBank/DDBJ databases">
        <authorList>
            <person name="Durkin A.S."/>
            <person name="Madupu R."/>
            <person name="Torralba M."/>
            <person name="Gillis M."/>
            <person name="Methe B."/>
            <person name="Sutton G."/>
            <person name="Nelson K.E."/>
        </authorList>
    </citation>
    <scope>NUCLEOTIDE SEQUENCE [LARGE SCALE GENOMIC DNA]</scope>
    <source>
        <strain evidence="8 9">ACS-139-V-Col8</strain>
    </source>
</reference>
<keyword evidence="5 6" id="KW-0472">Membrane</keyword>
<keyword evidence="3 6" id="KW-0812">Transmembrane</keyword>
<feature type="transmembrane region" description="Helical" evidence="6">
    <location>
        <begin position="32"/>
        <end position="54"/>
    </location>
</feature>
<dbReference type="AlphaFoldDB" id="E4KP34"/>
<evidence type="ECO:0000256" key="5">
    <source>
        <dbReference type="ARBA" id="ARBA00023136"/>
    </source>
</evidence>
<evidence type="ECO:0000256" key="2">
    <source>
        <dbReference type="ARBA" id="ARBA00022475"/>
    </source>
</evidence>
<protein>
    <submittedName>
        <fullName evidence="8">PspC domain protein</fullName>
    </submittedName>
</protein>
<dbReference type="PANTHER" id="PTHR33885:SF3">
    <property type="entry name" value="PHAGE SHOCK PROTEIN C"/>
    <property type="match status" value="1"/>
</dbReference>
<accession>E4KP34</accession>
<proteinExistence type="predicted"/>
<feature type="domain" description="Phage shock protein PspC N-terminal" evidence="7">
    <location>
        <begin position="4"/>
        <end position="56"/>
    </location>
</feature>
<evidence type="ECO:0000256" key="1">
    <source>
        <dbReference type="ARBA" id="ARBA00004162"/>
    </source>
</evidence>
<keyword evidence="4 6" id="KW-1133">Transmembrane helix</keyword>
<organism evidence="8 9">
    <name type="scientific">Eremococcus coleocola ACS-139-V-Col8</name>
    <dbReference type="NCBI Taxonomy" id="908337"/>
    <lineage>
        <taxon>Bacteria</taxon>
        <taxon>Bacillati</taxon>
        <taxon>Bacillota</taxon>
        <taxon>Bacilli</taxon>
        <taxon>Lactobacillales</taxon>
        <taxon>Aerococcaceae</taxon>
        <taxon>Eremococcus</taxon>
    </lineage>
</organism>
<sequence length="59" mass="6769">MTPKKLFRSKTNRILFGVCGGLAEYFDIDPTIIRVICVLFIPDLVIYFLLALIIPEDPR</sequence>
<dbReference type="InterPro" id="IPR007168">
    <property type="entry name" value="Phageshock_PspC_N"/>
</dbReference>
<dbReference type="OrthoDB" id="9815286at2"/>
<evidence type="ECO:0000256" key="3">
    <source>
        <dbReference type="ARBA" id="ARBA00022692"/>
    </source>
</evidence>